<reference evidence="1 2" key="1">
    <citation type="submission" date="2011-06" db="EMBL/GenBank/DDBJ databases">
        <authorList>
            <person name="Harkins D.M."/>
            <person name="Madupu R."/>
            <person name="Durkin A.S."/>
            <person name="Torralba M."/>
            <person name="Methe B."/>
            <person name="Sutton G.G."/>
            <person name="Nelson K.E."/>
        </authorList>
    </citation>
    <scope>NUCLEOTIDE SEQUENCE [LARGE SCALE GENOMIC DNA]</scope>
    <source>
        <strain evidence="1 2">SK1060</strain>
    </source>
</reference>
<dbReference type="AlphaFoldDB" id="F9PAG7"/>
<proteinExistence type="predicted"/>
<evidence type="ECO:0000313" key="1">
    <source>
        <dbReference type="EMBL" id="EGV07081.1"/>
    </source>
</evidence>
<name>F9PAG7_STRCV</name>
<evidence type="ECO:0000313" key="2">
    <source>
        <dbReference type="Proteomes" id="UP000003287"/>
    </source>
</evidence>
<sequence length="49" mass="5373">MEPIAHELGLGDSPLACYNGALVIKGNPQHYETIIEHPLDKKKFGLSLN</sequence>
<dbReference type="EMBL" id="AFUP01000009">
    <property type="protein sequence ID" value="EGV07081.1"/>
    <property type="molecule type" value="Genomic_DNA"/>
</dbReference>
<protein>
    <submittedName>
        <fullName evidence="1">Uncharacterized protein</fullName>
    </submittedName>
</protein>
<gene>
    <name evidence="1" type="ORF">HMPREF1042_2224</name>
</gene>
<organism evidence="1 2">
    <name type="scientific">Streptococcus constellatus subsp. pharyngis SK1060 = CCUG 46377</name>
    <dbReference type="NCBI Taxonomy" id="1035184"/>
    <lineage>
        <taxon>Bacteria</taxon>
        <taxon>Bacillati</taxon>
        <taxon>Bacillota</taxon>
        <taxon>Bacilli</taxon>
        <taxon>Lactobacillales</taxon>
        <taxon>Streptococcaceae</taxon>
        <taxon>Streptococcus</taxon>
        <taxon>Streptococcus anginosus group</taxon>
    </lineage>
</organism>
<accession>F9PAG7</accession>
<dbReference type="Proteomes" id="UP000003287">
    <property type="component" value="Unassembled WGS sequence"/>
</dbReference>